<organism evidence="6 7">
    <name type="scientific">Gluconacetobacter sacchari</name>
    <dbReference type="NCBI Taxonomy" id="92759"/>
    <lineage>
        <taxon>Bacteria</taxon>
        <taxon>Pseudomonadati</taxon>
        <taxon>Pseudomonadota</taxon>
        <taxon>Alphaproteobacteria</taxon>
        <taxon>Acetobacterales</taxon>
        <taxon>Acetobacteraceae</taxon>
        <taxon>Gluconacetobacter</taxon>
    </lineage>
</organism>
<proteinExistence type="predicted"/>
<dbReference type="PANTHER" id="PTHR30136">
    <property type="entry name" value="HELIX-TURN-HELIX TRANSCRIPTIONAL REGULATOR, ICLR FAMILY"/>
    <property type="match status" value="1"/>
</dbReference>
<dbReference type="Pfam" id="PF09339">
    <property type="entry name" value="HTH_IclR"/>
    <property type="match status" value="1"/>
</dbReference>
<dbReference type="InterPro" id="IPR036390">
    <property type="entry name" value="WH_DNA-bd_sf"/>
</dbReference>
<feature type="domain" description="IclR-ED" evidence="5">
    <location>
        <begin position="79"/>
        <end position="264"/>
    </location>
</feature>
<dbReference type="SMART" id="SM00346">
    <property type="entry name" value="HTH_ICLR"/>
    <property type="match status" value="1"/>
</dbReference>
<dbReference type="GO" id="GO:0003677">
    <property type="term" value="F:DNA binding"/>
    <property type="evidence" value="ECO:0007669"/>
    <property type="project" value="UniProtKB-KW"/>
</dbReference>
<dbReference type="PROSITE" id="PS51077">
    <property type="entry name" value="HTH_ICLR"/>
    <property type="match status" value="1"/>
</dbReference>
<dbReference type="RefSeq" id="WP_182999074.1">
    <property type="nucleotide sequence ID" value="NZ_JABEQJ010000034.1"/>
</dbReference>
<dbReference type="AlphaFoldDB" id="A0A7W4IG70"/>
<dbReference type="Proteomes" id="UP000589085">
    <property type="component" value="Unassembled WGS sequence"/>
</dbReference>
<dbReference type="GO" id="GO:0003700">
    <property type="term" value="F:DNA-binding transcription factor activity"/>
    <property type="evidence" value="ECO:0007669"/>
    <property type="project" value="TreeGrafter"/>
</dbReference>
<reference evidence="6 7" key="1">
    <citation type="submission" date="2020-04" db="EMBL/GenBank/DDBJ databases">
        <title>Description of novel Gluconacetobacter.</title>
        <authorList>
            <person name="Sombolestani A."/>
        </authorList>
    </citation>
    <scope>NUCLEOTIDE SEQUENCE [LARGE SCALE GENOMIC DNA]</scope>
    <source>
        <strain evidence="6 7">LMG 19747</strain>
    </source>
</reference>
<evidence type="ECO:0000256" key="3">
    <source>
        <dbReference type="ARBA" id="ARBA00023163"/>
    </source>
</evidence>
<dbReference type="InterPro" id="IPR036388">
    <property type="entry name" value="WH-like_DNA-bd_sf"/>
</dbReference>
<dbReference type="PROSITE" id="PS51078">
    <property type="entry name" value="ICLR_ED"/>
    <property type="match status" value="1"/>
</dbReference>
<feature type="domain" description="HTH iclR-type" evidence="4">
    <location>
        <begin position="17"/>
        <end position="78"/>
    </location>
</feature>
<protein>
    <submittedName>
        <fullName evidence="6">IclR family transcriptional regulator</fullName>
    </submittedName>
</protein>
<dbReference type="GO" id="GO:0045892">
    <property type="term" value="P:negative regulation of DNA-templated transcription"/>
    <property type="evidence" value="ECO:0007669"/>
    <property type="project" value="TreeGrafter"/>
</dbReference>
<evidence type="ECO:0000256" key="2">
    <source>
        <dbReference type="ARBA" id="ARBA00023125"/>
    </source>
</evidence>
<dbReference type="Pfam" id="PF01614">
    <property type="entry name" value="IclR_C"/>
    <property type="match status" value="1"/>
</dbReference>
<sequence>MSESDDDAKDEGNGYVSPPVQRAARLLRYIGDGGSLANVKAAAAALGISRTTLLRLLHTLEMERFIERARDGEYQIGIGLVGLVGESAFGQGLVRIALPIVANLAEKSGLSAHLGVLDGREAVYLARRVPNVPLASNISVGSRVGAHATTLGRAILAWLDPEDVRALYENCPLGQYTDRTPASWKTLSETLKRERETGYSESDGLYSDGVSSIAAPVFDESGRPIASVNVSGPTPLFETEGGRRAYIADLVTDAARQISVRLGWRATVMTHTRTAS</sequence>
<dbReference type="Gene3D" id="3.30.450.40">
    <property type="match status" value="1"/>
</dbReference>
<dbReference type="InterPro" id="IPR005471">
    <property type="entry name" value="Tscrpt_reg_IclR_N"/>
</dbReference>
<name>A0A7W4IG70_9PROT</name>
<evidence type="ECO:0000259" key="4">
    <source>
        <dbReference type="PROSITE" id="PS51077"/>
    </source>
</evidence>
<dbReference type="Gene3D" id="1.10.10.10">
    <property type="entry name" value="Winged helix-like DNA-binding domain superfamily/Winged helix DNA-binding domain"/>
    <property type="match status" value="1"/>
</dbReference>
<dbReference type="EMBL" id="JABEQJ010000034">
    <property type="protein sequence ID" value="MBB2162250.1"/>
    <property type="molecule type" value="Genomic_DNA"/>
</dbReference>
<dbReference type="InterPro" id="IPR029016">
    <property type="entry name" value="GAF-like_dom_sf"/>
</dbReference>
<evidence type="ECO:0000259" key="5">
    <source>
        <dbReference type="PROSITE" id="PS51078"/>
    </source>
</evidence>
<keyword evidence="1" id="KW-0805">Transcription regulation</keyword>
<accession>A0A7W4IG70</accession>
<dbReference type="InterPro" id="IPR050707">
    <property type="entry name" value="HTH_MetabolicPath_Reg"/>
</dbReference>
<gene>
    <name evidence="6" type="ORF">HLH48_19150</name>
</gene>
<dbReference type="PANTHER" id="PTHR30136:SF24">
    <property type="entry name" value="HTH-TYPE TRANSCRIPTIONAL REPRESSOR ALLR"/>
    <property type="match status" value="1"/>
</dbReference>
<evidence type="ECO:0000313" key="6">
    <source>
        <dbReference type="EMBL" id="MBB2162250.1"/>
    </source>
</evidence>
<dbReference type="InterPro" id="IPR014757">
    <property type="entry name" value="Tscrpt_reg_IclR_C"/>
</dbReference>
<evidence type="ECO:0000256" key="1">
    <source>
        <dbReference type="ARBA" id="ARBA00023015"/>
    </source>
</evidence>
<dbReference type="SUPFAM" id="SSF55781">
    <property type="entry name" value="GAF domain-like"/>
    <property type="match status" value="1"/>
</dbReference>
<comment type="caution">
    <text evidence="6">The sequence shown here is derived from an EMBL/GenBank/DDBJ whole genome shotgun (WGS) entry which is preliminary data.</text>
</comment>
<keyword evidence="3" id="KW-0804">Transcription</keyword>
<dbReference type="SUPFAM" id="SSF46785">
    <property type="entry name" value="Winged helix' DNA-binding domain"/>
    <property type="match status" value="1"/>
</dbReference>
<evidence type="ECO:0000313" key="7">
    <source>
        <dbReference type="Proteomes" id="UP000589085"/>
    </source>
</evidence>
<keyword evidence="2" id="KW-0238">DNA-binding</keyword>